<keyword evidence="3" id="KW-1185">Reference proteome</keyword>
<evidence type="ECO:0000313" key="3">
    <source>
        <dbReference type="Proteomes" id="UP000005324"/>
    </source>
</evidence>
<dbReference type="EMBL" id="ADVL01000305">
    <property type="protein sequence ID" value="EFH11907.1"/>
    <property type="molecule type" value="Genomic_DNA"/>
</dbReference>
<reference evidence="2 3" key="1">
    <citation type="submission" date="2010-04" db="EMBL/GenBank/DDBJ databases">
        <authorList>
            <person name="Qin X."/>
            <person name="Bachman B."/>
            <person name="Battles P."/>
            <person name="Bell A."/>
            <person name="Bess C."/>
            <person name="Bickham C."/>
            <person name="Chaboub L."/>
            <person name="Chen D."/>
            <person name="Coyle M."/>
            <person name="Deiros D.R."/>
            <person name="Dinh H."/>
            <person name="Forbes L."/>
            <person name="Fowler G."/>
            <person name="Francisco L."/>
            <person name="Fu Q."/>
            <person name="Gubbala S."/>
            <person name="Hale W."/>
            <person name="Han Y."/>
            <person name="Hemphill L."/>
            <person name="Highlander S.K."/>
            <person name="Hirani K."/>
            <person name="Hogues M."/>
            <person name="Jackson L."/>
            <person name="Jakkamsetti A."/>
            <person name="Javaid M."/>
            <person name="Jiang H."/>
            <person name="Korchina V."/>
            <person name="Kovar C."/>
            <person name="Lara F."/>
            <person name="Lee S."/>
            <person name="Mata R."/>
            <person name="Mathew T."/>
            <person name="Moen C."/>
            <person name="Morales K."/>
            <person name="Munidasa M."/>
            <person name="Nazareth L."/>
            <person name="Ngo R."/>
            <person name="Nguyen L."/>
            <person name="Okwuonu G."/>
            <person name="Ongeri F."/>
            <person name="Patil S."/>
            <person name="Petrosino J."/>
            <person name="Pham C."/>
            <person name="Pham P."/>
            <person name="Pu L.-L."/>
            <person name="Puazo M."/>
            <person name="Raj R."/>
            <person name="Reid J."/>
            <person name="Rouhana J."/>
            <person name="Saada N."/>
            <person name="Shang Y."/>
            <person name="Simmons D."/>
            <person name="Thornton R."/>
            <person name="Warren J."/>
            <person name="Weissenberger G."/>
            <person name="Zhang J."/>
            <person name="Zhang L."/>
            <person name="Zhou C."/>
            <person name="Zhu D."/>
            <person name="Muzny D."/>
            <person name="Worley K."/>
            <person name="Gibbs R."/>
        </authorList>
    </citation>
    <scope>NUCLEOTIDE SEQUENCE [LARGE SCALE GENOMIC DNA]</scope>
    <source>
        <strain evidence="2 3">ATCC 49957</strain>
    </source>
</reference>
<sequence length="72" mass="7765">GAEADRPGPRGPMWMRHHGMMPPPPPPPSRAASFRLERGDVSISVRCAESEPMQACVNAANALLDKMNAVSR</sequence>
<gene>
    <name evidence="2" type="ORF">HMPREF0731_1864</name>
</gene>
<accession>D5RLA3</accession>
<dbReference type="AlphaFoldDB" id="D5RLA3"/>
<evidence type="ECO:0000313" key="2">
    <source>
        <dbReference type="EMBL" id="EFH11907.1"/>
    </source>
</evidence>
<evidence type="ECO:0000256" key="1">
    <source>
        <dbReference type="SAM" id="MobiDB-lite"/>
    </source>
</evidence>
<proteinExistence type="predicted"/>
<dbReference type="Proteomes" id="UP000005324">
    <property type="component" value="Unassembled WGS sequence"/>
</dbReference>
<organism evidence="2 3">
    <name type="scientific">Pseudoroseomonas cervicalis ATCC 49957</name>
    <dbReference type="NCBI Taxonomy" id="525371"/>
    <lineage>
        <taxon>Bacteria</taxon>
        <taxon>Pseudomonadati</taxon>
        <taxon>Pseudomonadota</taxon>
        <taxon>Alphaproteobacteria</taxon>
        <taxon>Acetobacterales</taxon>
        <taxon>Roseomonadaceae</taxon>
        <taxon>Roseomonas</taxon>
    </lineage>
</organism>
<name>D5RLA3_9PROT</name>
<dbReference type="HOGENOM" id="CLU_2710928_0_0_5"/>
<protein>
    <submittedName>
        <fullName evidence="2">Uncharacterized protein</fullName>
    </submittedName>
</protein>
<comment type="caution">
    <text evidence="2">The sequence shown here is derived from an EMBL/GenBank/DDBJ whole genome shotgun (WGS) entry which is preliminary data.</text>
</comment>
<feature type="region of interest" description="Disordered" evidence="1">
    <location>
        <begin position="1"/>
        <end position="29"/>
    </location>
</feature>
<dbReference type="RefSeq" id="WP_007004281.1">
    <property type="nucleotide sequence ID" value="NZ_GG770779.1"/>
</dbReference>
<feature type="non-terminal residue" evidence="2">
    <location>
        <position position="1"/>
    </location>
</feature>